<dbReference type="InterPro" id="IPR003163">
    <property type="entry name" value="Tscrpt_reg_HTH_APSES-type"/>
</dbReference>
<feature type="compositionally biased region" description="Polar residues" evidence="7">
    <location>
        <begin position="990"/>
        <end position="999"/>
    </location>
</feature>
<organism evidence="9 10">
    <name type="scientific">Phyllosticta citricarpa</name>
    <dbReference type="NCBI Taxonomy" id="55181"/>
    <lineage>
        <taxon>Eukaryota</taxon>
        <taxon>Fungi</taxon>
        <taxon>Dikarya</taxon>
        <taxon>Ascomycota</taxon>
        <taxon>Pezizomycotina</taxon>
        <taxon>Dothideomycetes</taxon>
        <taxon>Dothideomycetes incertae sedis</taxon>
        <taxon>Botryosphaeriales</taxon>
        <taxon>Phyllostictaceae</taxon>
        <taxon>Phyllosticta</taxon>
    </lineage>
</organism>
<feature type="region of interest" description="Disordered" evidence="7">
    <location>
        <begin position="63"/>
        <end position="94"/>
    </location>
</feature>
<feature type="compositionally biased region" description="Polar residues" evidence="7">
    <location>
        <begin position="1060"/>
        <end position="1071"/>
    </location>
</feature>
<feature type="region of interest" description="Disordered" evidence="7">
    <location>
        <begin position="798"/>
        <end position="819"/>
    </location>
</feature>
<name>A0ABR1MMH8_9PEZI</name>
<keyword evidence="6" id="KW-0183">Conidiation</keyword>
<evidence type="ECO:0000256" key="4">
    <source>
        <dbReference type="ARBA" id="ARBA00023125"/>
    </source>
</evidence>
<feature type="compositionally biased region" description="Polar residues" evidence="7">
    <location>
        <begin position="1344"/>
        <end position="1353"/>
    </location>
</feature>
<feature type="region of interest" description="Disordered" evidence="7">
    <location>
        <begin position="1060"/>
        <end position="1111"/>
    </location>
</feature>
<keyword evidence="10" id="KW-1185">Reference proteome</keyword>
<dbReference type="PANTHER" id="PTHR47792">
    <property type="entry name" value="PROTEIN SOK2-RELATED"/>
    <property type="match status" value="1"/>
</dbReference>
<evidence type="ECO:0000256" key="7">
    <source>
        <dbReference type="SAM" id="MobiDB-lite"/>
    </source>
</evidence>
<dbReference type="SMART" id="SM01252">
    <property type="entry name" value="KilA-N"/>
    <property type="match status" value="1"/>
</dbReference>
<evidence type="ECO:0000256" key="1">
    <source>
        <dbReference type="ARBA" id="ARBA00007247"/>
    </source>
</evidence>
<feature type="region of interest" description="Disordered" evidence="7">
    <location>
        <begin position="1325"/>
        <end position="1353"/>
    </location>
</feature>
<dbReference type="Gene3D" id="3.10.260.10">
    <property type="entry name" value="Transcription regulator HTH, APSES-type DNA-binding domain"/>
    <property type="match status" value="1"/>
</dbReference>
<dbReference type="SUPFAM" id="SSF54616">
    <property type="entry name" value="DNA-binding domain of Mlu1-box binding protein MBP1"/>
    <property type="match status" value="1"/>
</dbReference>
<feature type="region of interest" description="Disordered" evidence="7">
    <location>
        <begin position="1172"/>
        <end position="1293"/>
    </location>
</feature>
<comment type="similarity">
    <text evidence="1">Belongs to the EFG1/PHD1/stuA family.</text>
</comment>
<dbReference type="Pfam" id="PF04383">
    <property type="entry name" value="KilA-N"/>
    <property type="match status" value="1"/>
</dbReference>
<keyword evidence="2" id="KW-0749">Sporulation</keyword>
<feature type="compositionally biased region" description="Low complexity" evidence="7">
    <location>
        <begin position="473"/>
        <end position="484"/>
    </location>
</feature>
<evidence type="ECO:0000256" key="3">
    <source>
        <dbReference type="ARBA" id="ARBA00023015"/>
    </source>
</evidence>
<gene>
    <name evidence="9" type="ORF">IWX46DRAFT_578416</name>
</gene>
<feature type="domain" description="HTH APSES-type" evidence="8">
    <location>
        <begin position="836"/>
        <end position="942"/>
    </location>
</feature>
<dbReference type="InterPro" id="IPR018004">
    <property type="entry name" value="KilA/APSES_HTH"/>
</dbReference>
<evidence type="ECO:0000313" key="9">
    <source>
        <dbReference type="EMBL" id="KAK7552418.1"/>
    </source>
</evidence>
<dbReference type="InterPro" id="IPR029790">
    <property type="entry name" value="EFG1/Phd1/StuA"/>
</dbReference>
<feature type="region of interest" description="Disordered" evidence="7">
    <location>
        <begin position="590"/>
        <end position="712"/>
    </location>
</feature>
<dbReference type="PANTHER" id="PTHR47792:SF1">
    <property type="entry name" value="PROTEIN SOK2-RELATED"/>
    <property type="match status" value="1"/>
</dbReference>
<evidence type="ECO:0000256" key="2">
    <source>
        <dbReference type="ARBA" id="ARBA00022969"/>
    </source>
</evidence>
<evidence type="ECO:0000256" key="6">
    <source>
        <dbReference type="ARBA" id="ARBA00023321"/>
    </source>
</evidence>
<reference evidence="9 10" key="1">
    <citation type="submission" date="2024-04" db="EMBL/GenBank/DDBJ databases">
        <title>Phyllosticta paracitricarpa is synonymous to the EU quarantine fungus P. citricarpa based on phylogenomic analyses.</title>
        <authorList>
            <consortium name="Lawrence Berkeley National Laboratory"/>
            <person name="Van Ingen-Buijs V.A."/>
            <person name="Van Westerhoven A.C."/>
            <person name="Haridas S."/>
            <person name="Skiadas P."/>
            <person name="Martin F."/>
            <person name="Groenewald J.Z."/>
            <person name="Crous P.W."/>
            <person name="Seidl M.F."/>
        </authorList>
    </citation>
    <scope>NUCLEOTIDE SEQUENCE [LARGE SCALE GENOMIC DNA]</scope>
    <source>
        <strain evidence="9 10">CBS 122670</strain>
    </source>
</reference>
<feature type="compositionally biased region" description="Polar residues" evidence="7">
    <location>
        <begin position="1078"/>
        <end position="1090"/>
    </location>
</feature>
<proteinExistence type="inferred from homology"/>
<feature type="compositionally biased region" description="Low complexity" evidence="7">
    <location>
        <begin position="627"/>
        <end position="665"/>
    </location>
</feature>
<comment type="caution">
    <text evidence="9">The sequence shown here is derived from an EMBL/GenBank/DDBJ whole genome shotgun (WGS) entry which is preliminary data.</text>
</comment>
<feature type="compositionally biased region" description="Polar residues" evidence="7">
    <location>
        <begin position="1243"/>
        <end position="1265"/>
    </location>
</feature>
<feature type="region of interest" description="Disordered" evidence="7">
    <location>
        <begin position="449"/>
        <end position="484"/>
    </location>
</feature>
<feature type="region of interest" description="Disordered" evidence="7">
    <location>
        <begin position="120"/>
        <end position="141"/>
    </location>
</feature>
<feature type="compositionally biased region" description="Low complexity" evidence="7">
    <location>
        <begin position="371"/>
        <end position="391"/>
    </location>
</feature>
<keyword evidence="5" id="KW-0804">Transcription</keyword>
<feature type="compositionally biased region" description="Basic and acidic residues" evidence="7">
    <location>
        <begin position="459"/>
        <end position="471"/>
    </location>
</feature>
<dbReference type="Proteomes" id="UP001365128">
    <property type="component" value="Unassembled WGS sequence"/>
</dbReference>
<feature type="region of interest" description="Disordered" evidence="7">
    <location>
        <begin position="950"/>
        <end position="1045"/>
    </location>
</feature>
<evidence type="ECO:0000259" key="8">
    <source>
        <dbReference type="PROSITE" id="PS51299"/>
    </source>
</evidence>
<feature type="compositionally biased region" description="Polar residues" evidence="7">
    <location>
        <begin position="1218"/>
        <end position="1234"/>
    </location>
</feature>
<feature type="compositionally biased region" description="Low complexity" evidence="7">
    <location>
        <begin position="1024"/>
        <end position="1045"/>
    </location>
</feature>
<feature type="compositionally biased region" description="Polar residues" evidence="7">
    <location>
        <begin position="602"/>
        <end position="616"/>
    </location>
</feature>
<dbReference type="InterPro" id="IPR036887">
    <property type="entry name" value="HTH_APSES_sf"/>
</dbReference>
<protein>
    <recommendedName>
        <fullName evidence="8">HTH APSES-type domain-containing protein</fullName>
    </recommendedName>
</protein>
<sequence length="1353" mass="143369">MLVQKDGHGCHCLPEGQATRAISGWLASHAGTNAWPTGSGAYHLKLWALAWFGKSFMEEADGGEPLGRLSPSADASHRIQASARGVGSGGRRSNRDLGQACGDAMRCGAVGGLAGLGARHERDAGTNGHGSRTRCPRPRCTGGPVSAIPAVDLSRLDVVVDRANHPLSQCVISRATMLCRPSSPVQSSPVGRGSMATTPHASPTYMYPGVRPPPGPWPMPTCTHAKMPACLLPTIERGRLFRLREACGVRDISTLCIHRVLSCPVLSSFSRLFLSLPPVVVGVSLLLLDHCICSALASPQTHSRRPALAHAAQLTSATRQTFDSSIFLFNSNVAPCGVCFLSPSSLLSTSFAPLQSLARLTVRLPGRPLRCPCTTTTTSTTTTTTTDPSSSSRRRRRPPVPSLSLRLVSVLRLALEGTTSLVLKTSSDLHPKASPGHLAHCVIGQKRAILHSDPARPTNADDTRRLNDRTRSPRPSSGSGAPSSPFVAAHLHLNYYYLRCPRSTCAPTHKRRRLSTTTTTTTTTTNRFAAAAASISSCLSALHSSRSNSSVRHRVTQLGATAEANLQVESQIDPTQSAKGLSFLRRLATQPKVHSRGPVDSSWYSTQFQPRPTVSSERLPALPQIQSGANTSSNSSSPRGGSISSASAIHSSASSHTSYSSSINGGHSGFKTPSPEQTPQTLGRDPHSLNGHAHESPYTHQHHSGYSYGTDTYGSMNQMQSYPDVNQQHMSATPTHATSTGPPSTMGYTYAAQPPYLQPGPSNSLVQGSYYPTSYGNGLPTPSSSGMSSALIPAPLPLPAMSSGGPGGSVPGSQGHSAPYTFDTTGQIAPPGMKPRVTATLWEDEGSLCFQVEARGVCVARREDDHFINGTKLLNVAGMTRGRRDGILKSEKTRRVVKIGPMHLKGVWIPYERALDFANKEKITESLYPLFVQDIGALLYHPSNARNPGGTVAAALDRRRPDSQQRYIGAPTGSQPPSLHHHHSLSNPSIGAQLQQSPHSIAPHPSAGRPGMDRAHTFPTPPTSASSLIGMGSSGSSYEWGSSGVSNMQGNQPLSIDTGLSNARSVPTTPATTPPGNMPNMSQYPTSQGYDSARPMYSAPPNQPGQYGAPQSVPRYAQPVQSAPYHKTEMAPFGKSEMAPPVRAGGEPVQQADVKPVEGLLNQGEHVGPVAGEEEADHEHDNEYTHTSGPYSNRGAYSYASSTGGLSGEHVSPKMTGSPRQNGSGRATPRSAQTGWARGYGPSGTSQLPSSNLFNVMSDTRSSANGNGGPDGYPAPAPLHSGYASQYSPVNGSKRIRELDDDETDYGRPASRDASVNDIEGLKRRKTITESTMGGAVGGDIQRAKSTIAQRRR</sequence>
<dbReference type="PROSITE" id="PS51299">
    <property type="entry name" value="HTH_APSES"/>
    <property type="match status" value="1"/>
</dbReference>
<evidence type="ECO:0000313" key="10">
    <source>
        <dbReference type="Proteomes" id="UP001365128"/>
    </source>
</evidence>
<feature type="compositionally biased region" description="Basic and acidic residues" evidence="7">
    <location>
        <begin position="684"/>
        <end position="697"/>
    </location>
</feature>
<accession>A0ABR1MMH8</accession>
<evidence type="ECO:0000256" key="5">
    <source>
        <dbReference type="ARBA" id="ARBA00023163"/>
    </source>
</evidence>
<keyword evidence="4" id="KW-0238">DNA-binding</keyword>
<feature type="region of interest" description="Disordered" evidence="7">
    <location>
        <begin position="371"/>
        <end position="401"/>
    </location>
</feature>
<keyword evidence="3" id="KW-0805">Transcription regulation</keyword>
<dbReference type="EMBL" id="JBBPDW010000005">
    <property type="protein sequence ID" value="KAK7552418.1"/>
    <property type="molecule type" value="Genomic_DNA"/>
</dbReference>